<name>A0A354M469_9BACT</name>
<comment type="similarity">
    <text evidence="3 10">Belongs to the FKBP-type PPIase family.</text>
</comment>
<dbReference type="PANTHER" id="PTHR47861">
    <property type="entry name" value="FKBP-TYPE PEPTIDYL-PROLYL CIS-TRANS ISOMERASE SLYD"/>
    <property type="match status" value="1"/>
</dbReference>
<sequence>MEIIKPGQFVEATYDLFVGAENELMERATKELPLRFVFGVDQMLPSFEAKLKGLKAGDKFEFVIPCNDAYGERDEEHVLELNKDMFIVDGKFDEEMIFPGNTVPMMDASGNRLNGSVLEVKENVVVMDFNHPLAGEDLHFVGEIVTVRPATPEELHPSCGGCGGGCNCGDEHHNDCGGGCCH</sequence>
<dbReference type="EMBL" id="DNWC01000130">
    <property type="protein sequence ID" value="HBJ09308.1"/>
    <property type="molecule type" value="Genomic_DNA"/>
</dbReference>
<dbReference type="InterPro" id="IPR046357">
    <property type="entry name" value="PPIase_dom_sf"/>
</dbReference>
<dbReference type="Gene3D" id="2.40.10.330">
    <property type="match status" value="1"/>
</dbReference>
<evidence type="ECO:0000256" key="7">
    <source>
        <dbReference type="ARBA" id="ARBA00023235"/>
    </source>
</evidence>
<evidence type="ECO:0000256" key="4">
    <source>
        <dbReference type="ARBA" id="ARBA00022490"/>
    </source>
</evidence>
<dbReference type="AlphaFoldDB" id="A0A354M469"/>
<dbReference type="GO" id="GO:0042026">
    <property type="term" value="P:protein refolding"/>
    <property type="evidence" value="ECO:0007669"/>
    <property type="project" value="UniProtKB-ARBA"/>
</dbReference>
<evidence type="ECO:0000256" key="10">
    <source>
        <dbReference type="RuleBase" id="RU003915"/>
    </source>
</evidence>
<dbReference type="Proteomes" id="UP000262954">
    <property type="component" value="Unassembled WGS sequence"/>
</dbReference>
<keyword evidence="5 9" id="KW-0697">Rotamase</keyword>
<keyword evidence="6" id="KW-0143">Chaperone</keyword>
<dbReference type="InterPro" id="IPR001179">
    <property type="entry name" value="PPIase_FKBP_dom"/>
</dbReference>
<keyword evidence="7 9" id="KW-0413">Isomerase</keyword>
<dbReference type="GO" id="GO:0003755">
    <property type="term" value="F:peptidyl-prolyl cis-trans isomerase activity"/>
    <property type="evidence" value="ECO:0007669"/>
    <property type="project" value="UniProtKB-UniRule"/>
</dbReference>
<evidence type="ECO:0000313" key="12">
    <source>
        <dbReference type="EMBL" id="HBJ09308.1"/>
    </source>
</evidence>
<dbReference type="InterPro" id="IPR048261">
    <property type="entry name" value="SlpA/SlyD-like_ins_sf"/>
</dbReference>
<evidence type="ECO:0000256" key="9">
    <source>
        <dbReference type="PROSITE-ProRule" id="PRU00277"/>
    </source>
</evidence>
<gene>
    <name evidence="12" type="ORF">DDY73_09925</name>
</gene>
<keyword evidence="4" id="KW-0963">Cytoplasm</keyword>
<comment type="function">
    <text evidence="8">Also involved in hydrogenase metallocenter assembly, probably by participating in the nickel insertion step. This function in hydrogenase biosynthesis requires chaperone activity and the presence of the metal-binding domain, but not PPIase activity.</text>
</comment>
<evidence type="ECO:0000256" key="3">
    <source>
        <dbReference type="ARBA" id="ARBA00006577"/>
    </source>
</evidence>
<evidence type="ECO:0000256" key="8">
    <source>
        <dbReference type="ARBA" id="ARBA00037071"/>
    </source>
</evidence>
<organism evidence="12 13">
    <name type="scientific">Coprobacter fastidiosus</name>
    <dbReference type="NCBI Taxonomy" id="1099853"/>
    <lineage>
        <taxon>Bacteria</taxon>
        <taxon>Pseudomonadati</taxon>
        <taxon>Bacteroidota</taxon>
        <taxon>Bacteroidia</taxon>
        <taxon>Bacteroidales</taxon>
        <taxon>Barnesiellaceae</taxon>
        <taxon>Coprobacter</taxon>
    </lineage>
</organism>
<evidence type="ECO:0000259" key="11">
    <source>
        <dbReference type="PROSITE" id="PS50059"/>
    </source>
</evidence>
<dbReference type="PANTHER" id="PTHR47861:SF3">
    <property type="entry name" value="FKBP-TYPE PEPTIDYL-PROLYL CIS-TRANS ISOMERASE SLYD"/>
    <property type="match status" value="1"/>
</dbReference>
<proteinExistence type="inferred from homology"/>
<accession>A0A354M469</accession>
<evidence type="ECO:0000256" key="6">
    <source>
        <dbReference type="ARBA" id="ARBA00023186"/>
    </source>
</evidence>
<comment type="subcellular location">
    <subcellularLocation>
        <location evidence="2">Cytoplasm</location>
    </subcellularLocation>
</comment>
<evidence type="ECO:0000256" key="5">
    <source>
        <dbReference type="ARBA" id="ARBA00023110"/>
    </source>
</evidence>
<protein>
    <recommendedName>
        <fullName evidence="10">Peptidyl-prolyl cis-trans isomerase</fullName>
        <ecNumber evidence="10">5.2.1.8</ecNumber>
    </recommendedName>
</protein>
<dbReference type="PROSITE" id="PS50059">
    <property type="entry name" value="FKBP_PPIASE"/>
    <property type="match status" value="1"/>
</dbReference>
<dbReference type="Gene3D" id="3.10.50.40">
    <property type="match status" value="1"/>
</dbReference>
<dbReference type="GO" id="GO:0005737">
    <property type="term" value="C:cytoplasm"/>
    <property type="evidence" value="ECO:0007669"/>
    <property type="project" value="UniProtKB-SubCell"/>
</dbReference>
<reference evidence="12 13" key="1">
    <citation type="journal article" date="2018" name="Nat. Biotechnol.">
        <title>A standardized bacterial taxonomy based on genome phylogeny substantially revises the tree of life.</title>
        <authorList>
            <person name="Parks D.H."/>
            <person name="Chuvochina M."/>
            <person name="Waite D.W."/>
            <person name="Rinke C."/>
            <person name="Skarshewski A."/>
            <person name="Chaumeil P.A."/>
            <person name="Hugenholtz P."/>
        </authorList>
    </citation>
    <scope>NUCLEOTIDE SEQUENCE [LARGE SCALE GENOMIC DNA]</scope>
    <source>
        <strain evidence="12">UBA11482</strain>
    </source>
</reference>
<dbReference type="RefSeq" id="WP_022391064.1">
    <property type="nucleotide sequence ID" value="NZ_CAUAJF010000018.1"/>
</dbReference>
<dbReference type="EC" id="5.2.1.8" evidence="10"/>
<evidence type="ECO:0000256" key="2">
    <source>
        <dbReference type="ARBA" id="ARBA00004496"/>
    </source>
</evidence>
<dbReference type="SUPFAM" id="SSF54534">
    <property type="entry name" value="FKBP-like"/>
    <property type="match status" value="1"/>
</dbReference>
<comment type="caution">
    <text evidence="12">The sequence shown here is derived from an EMBL/GenBank/DDBJ whole genome shotgun (WGS) entry which is preliminary data.</text>
</comment>
<comment type="catalytic activity">
    <reaction evidence="1 9 10">
        <text>[protein]-peptidylproline (omega=180) = [protein]-peptidylproline (omega=0)</text>
        <dbReference type="Rhea" id="RHEA:16237"/>
        <dbReference type="Rhea" id="RHEA-COMP:10747"/>
        <dbReference type="Rhea" id="RHEA-COMP:10748"/>
        <dbReference type="ChEBI" id="CHEBI:83833"/>
        <dbReference type="ChEBI" id="CHEBI:83834"/>
        <dbReference type="EC" id="5.2.1.8"/>
    </reaction>
</comment>
<evidence type="ECO:0000313" key="13">
    <source>
        <dbReference type="Proteomes" id="UP000262954"/>
    </source>
</evidence>
<dbReference type="Pfam" id="PF00254">
    <property type="entry name" value="FKBP_C"/>
    <property type="match status" value="1"/>
</dbReference>
<evidence type="ECO:0000256" key="1">
    <source>
        <dbReference type="ARBA" id="ARBA00000971"/>
    </source>
</evidence>
<feature type="domain" description="PPIase FKBP-type" evidence="11">
    <location>
        <begin position="7"/>
        <end position="85"/>
    </location>
</feature>